<comment type="subcellular location">
    <subcellularLocation>
        <location evidence="1">Cell membrane</location>
        <topology evidence="1">Multi-pass membrane protein</topology>
    </subcellularLocation>
</comment>
<dbReference type="InterPro" id="IPR027417">
    <property type="entry name" value="P-loop_NTPase"/>
</dbReference>
<dbReference type="AlphaFoldDB" id="G2DCC6"/>
<evidence type="ECO:0000256" key="10">
    <source>
        <dbReference type="ARBA" id="ARBA00023136"/>
    </source>
</evidence>
<dbReference type="GO" id="GO:0005886">
    <property type="term" value="C:plasma membrane"/>
    <property type="evidence" value="ECO:0007669"/>
    <property type="project" value="UniProtKB-SubCell"/>
</dbReference>
<keyword evidence="15" id="KW-1185">Reference proteome</keyword>
<dbReference type="EMBL" id="AFOC01000028">
    <property type="protein sequence ID" value="EGV51722.1"/>
    <property type="molecule type" value="Genomic_DNA"/>
</dbReference>
<evidence type="ECO:0000256" key="1">
    <source>
        <dbReference type="ARBA" id="ARBA00004651"/>
    </source>
</evidence>
<keyword evidence="4 11" id="KW-0812">Transmembrane</keyword>
<dbReference type="SUPFAM" id="SSF90123">
    <property type="entry name" value="ABC transporter transmembrane region"/>
    <property type="match status" value="1"/>
</dbReference>
<dbReference type="CDD" id="cd18552">
    <property type="entry name" value="ABC_6TM_MsbA_like"/>
    <property type="match status" value="1"/>
</dbReference>
<evidence type="ECO:0000313" key="14">
    <source>
        <dbReference type="EMBL" id="EGV51722.1"/>
    </source>
</evidence>
<evidence type="ECO:0000256" key="3">
    <source>
        <dbReference type="ARBA" id="ARBA00022475"/>
    </source>
</evidence>
<dbReference type="Gene3D" id="3.40.50.300">
    <property type="entry name" value="P-loop containing nucleotide triphosphate hydrolases"/>
    <property type="match status" value="1"/>
</dbReference>
<keyword evidence="14" id="KW-0378">Hydrolase</keyword>
<keyword evidence="7" id="KW-1278">Translocase</keyword>
<evidence type="ECO:0000256" key="6">
    <source>
        <dbReference type="ARBA" id="ARBA00022840"/>
    </source>
</evidence>
<dbReference type="InterPro" id="IPR003593">
    <property type="entry name" value="AAA+_ATPase"/>
</dbReference>
<dbReference type="InterPro" id="IPR017871">
    <property type="entry name" value="ABC_transporter-like_CS"/>
</dbReference>
<keyword evidence="6 14" id="KW-0067">ATP-binding</keyword>
<keyword evidence="9" id="KW-0445">Lipid transport</keyword>
<keyword evidence="8 11" id="KW-1133">Transmembrane helix</keyword>
<evidence type="ECO:0000313" key="15">
    <source>
        <dbReference type="Proteomes" id="UP000004491"/>
    </source>
</evidence>
<dbReference type="InterPro" id="IPR003439">
    <property type="entry name" value="ABC_transporter-like_ATP-bd"/>
</dbReference>
<feature type="transmembrane region" description="Helical" evidence="11">
    <location>
        <begin position="37"/>
        <end position="59"/>
    </location>
</feature>
<dbReference type="EC" id="3.6.3.-" evidence="14"/>
<dbReference type="InterPro" id="IPR039421">
    <property type="entry name" value="Type_1_exporter"/>
</dbReference>
<organism evidence="14 15">
    <name type="scientific">endosymbiont of Riftia pachyptila</name>
    <name type="common">vent Ph05</name>
    <dbReference type="NCBI Taxonomy" id="1048808"/>
    <lineage>
        <taxon>Bacteria</taxon>
        <taxon>Pseudomonadati</taxon>
        <taxon>Pseudomonadota</taxon>
        <taxon>Gammaproteobacteria</taxon>
        <taxon>sulfur-oxidizing symbionts</taxon>
    </lineage>
</organism>
<dbReference type="PROSITE" id="PS00211">
    <property type="entry name" value="ABC_TRANSPORTER_1"/>
    <property type="match status" value="1"/>
</dbReference>
<dbReference type="InterPro" id="IPR036640">
    <property type="entry name" value="ABC1_TM_sf"/>
</dbReference>
<feature type="transmembrane region" description="Helical" evidence="11">
    <location>
        <begin position="79"/>
        <end position="103"/>
    </location>
</feature>
<evidence type="ECO:0000256" key="11">
    <source>
        <dbReference type="SAM" id="Phobius"/>
    </source>
</evidence>
<sequence length="593" mass="66058">MPTDFFTPRQDRARMPKLTSKTLYLRLLGYVKPYRRLFALSIFFTVLLALTEPMLPALLKPLLDGSFVEKDPQTIRLMPFALVGVFLLRALTSYASTMTINAVSTRVVMDLRNQIFDKLLCLPNRFYDDNPTGTVLSKVTFNVEQVAAASTEVLIVLVRDSVAVLGLVSYMLWLNWRLTLVVFLLAPIIVLIVRLISKRLRRLSHSIQSSMGEMTHVLEEAIQGNQVIKLFGGQAYESGRFREISNWVRRYHMKRVAAASISSPAGQMVMVLGLAGMLYFASIQSLNDQLSVGSFVSFIAAIVMLLSPLKKLIRINEQLQQGLAAAESVFDLVDEPSEADQGQRPIERLSGQIHFERIHFSYQGASEPALRDIDLKIATGETVALVGPSGSGKSTLASLLPRFYELNQGRILLDGIDCREMPLAQLRNNIALVSQDVTLFNDTVEANIAYGLMRGTPRDKVLEAARAAHAIEFIEQMPDGIETLIGEDGTRLSGGQRQRLAIARALLKDAPILILDEATSALDNESERYIQEALQTLTQNRTTLIIAHRLSTIESADRILVMEQGRIIEQGDHTSLMARNGVYRTLYDTQFAS</sequence>
<evidence type="ECO:0000256" key="2">
    <source>
        <dbReference type="ARBA" id="ARBA00022448"/>
    </source>
</evidence>
<dbReference type="NCBIfam" id="TIGR02203">
    <property type="entry name" value="MsbA_lipidA"/>
    <property type="match status" value="1"/>
</dbReference>
<name>G2DCC6_9GAMM</name>
<proteinExistence type="predicted"/>
<feature type="transmembrane region" description="Helical" evidence="11">
    <location>
        <begin position="178"/>
        <end position="196"/>
    </location>
</feature>
<dbReference type="PROSITE" id="PS50929">
    <property type="entry name" value="ABC_TM1F"/>
    <property type="match status" value="1"/>
</dbReference>
<dbReference type="SMART" id="SM00382">
    <property type="entry name" value="AAA"/>
    <property type="match status" value="1"/>
</dbReference>
<dbReference type="PATRIC" id="fig|1048808.3.peg.1249"/>
<gene>
    <name evidence="14" type="primary">msbA1</name>
    <name evidence="14" type="ORF">Rifp1Sym_ba00160</name>
</gene>
<dbReference type="Gene3D" id="1.20.1560.10">
    <property type="entry name" value="ABC transporter type 1, transmembrane domain"/>
    <property type="match status" value="1"/>
</dbReference>
<evidence type="ECO:0000259" key="12">
    <source>
        <dbReference type="PROSITE" id="PS50893"/>
    </source>
</evidence>
<evidence type="ECO:0000259" key="13">
    <source>
        <dbReference type="PROSITE" id="PS50929"/>
    </source>
</evidence>
<feature type="domain" description="ABC transporter" evidence="12">
    <location>
        <begin position="353"/>
        <end position="589"/>
    </location>
</feature>
<dbReference type="SUPFAM" id="SSF52540">
    <property type="entry name" value="P-loop containing nucleoside triphosphate hydrolases"/>
    <property type="match status" value="1"/>
</dbReference>
<evidence type="ECO:0000256" key="8">
    <source>
        <dbReference type="ARBA" id="ARBA00022989"/>
    </source>
</evidence>
<feature type="transmembrane region" description="Helical" evidence="11">
    <location>
        <begin position="292"/>
        <end position="309"/>
    </location>
</feature>
<dbReference type="Pfam" id="PF00664">
    <property type="entry name" value="ABC_membrane"/>
    <property type="match status" value="1"/>
</dbReference>
<dbReference type="Proteomes" id="UP000004491">
    <property type="component" value="Unassembled WGS sequence"/>
</dbReference>
<feature type="domain" description="ABC transmembrane type-1" evidence="13">
    <location>
        <begin position="39"/>
        <end position="321"/>
    </location>
</feature>
<dbReference type="GO" id="GO:0015421">
    <property type="term" value="F:ABC-type oligopeptide transporter activity"/>
    <property type="evidence" value="ECO:0007669"/>
    <property type="project" value="TreeGrafter"/>
</dbReference>
<dbReference type="GO" id="GO:0016887">
    <property type="term" value="F:ATP hydrolysis activity"/>
    <property type="evidence" value="ECO:0007669"/>
    <property type="project" value="InterPro"/>
</dbReference>
<keyword evidence="3" id="KW-1003">Cell membrane</keyword>
<dbReference type="PANTHER" id="PTHR43394">
    <property type="entry name" value="ATP-DEPENDENT PERMEASE MDL1, MITOCHONDRIAL"/>
    <property type="match status" value="1"/>
</dbReference>
<dbReference type="PANTHER" id="PTHR43394:SF1">
    <property type="entry name" value="ATP-BINDING CASSETTE SUB-FAMILY B MEMBER 10, MITOCHONDRIAL"/>
    <property type="match status" value="1"/>
</dbReference>
<protein>
    <submittedName>
        <fullName evidence="14">Lipid A export ATP-binding/permease protein msbA</fullName>
        <ecNumber evidence="14">3.6.3.-</ecNumber>
    </submittedName>
</protein>
<keyword evidence="2" id="KW-0813">Transport</keyword>
<dbReference type="InterPro" id="IPR011917">
    <property type="entry name" value="ABC_transpr_lipidA"/>
</dbReference>
<comment type="caution">
    <text evidence="14">The sequence shown here is derived from an EMBL/GenBank/DDBJ whole genome shotgun (WGS) entry which is preliminary data.</text>
</comment>
<keyword evidence="10 11" id="KW-0472">Membrane</keyword>
<dbReference type="GO" id="GO:0034040">
    <property type="term" value="F:ATPase-coupled lipid transmembrane transporter activity"/>
    <property type="evidence" value="ECO:0007669"/>
    <property type="project" value="InterPro"/>
</dbReference>
<evidence type="ECO:0000256" key="5">
    <source>
        <dbReference type="ARBA" id="ARBA00022741"/>
    </source>
</evidence>
<evidence type="ECO:0000256" key="9">
    <source>
        <dbReference type="ARBA" id="ARBA00023055"/>
    </source>
</evidence>
<dbReference type="InterPro" id="IPR011527">
    <property type="entry name" value="ABC1_TM_dom"/>
</dbReference>
<dbReference type="PROSITE" id="PS50893">
    <property type="entry name" value="ABC_TRANSPORTER_2"/>
    <property type="match status" value="1"/>
</dbReference>
<keyword evidence="5" id="KW-0547">Nucleotide-binding</keyword>
<dbReference type="FunFam" id="3.40.50.300:FF:000140">
    <property type="entry name" value="Lipid A export ATP-binding/permease protein MsbA"/>
    <property type="match status" value="1"/>
</dbReference>
<accession>G2DCC6</accession>
<reference evidence="14" key="1">
    <citation type="journal article" date="2011" name="ISME J.">
        <title>The endosymbionts of the deep-sea tubeworms Riftia pachyptila and Tevnia jerichonana share an identical physiology as revealed by proteogenomic analyses.</title>
        <authorList>
            <person name="Gardebrecht A."/>
            <person name="Markert S."/>
            <person name="Felbeck H."/>
            <person name="Thuermer A."/>
            <person name="Albrecht D."/>
            <person name="Wollherr A."/>
            <person name="Kabisch J."/>
            <person name="Lehmann R."/>
            <person name="Daniel R."/>
            <person name="Liesegang H."/>
            <person name="Hecker M."/>
            <person name="Sievert S.M."/>
            <person name="Schweder T."/>
        </authorList>
    </citation>
    <scope>NUCLEOTIDE SEQUENCE [LARGE SCALE GENOMIC DNA]</scope>
</reference>
<dbReference type="GO" id="GO:0005524">
    <property type="term" value="F:ATP binding"/>
    <property type="evidence" value="ECO:0007669"/>
    <property type="project" value="UniProtKB-KW"/>
</dbReference>
<dbReference type="Pfam" id="PF00005">
    <property type="entry name" value="ABC_tran"/>
    <property type="match status" value="1"/>
</dbReference>
<evidence type="ECO:0000256" key="7">
    <source>
        <dbReference type="ARBA" id="ARBA00022967"/>
    </source>
</evidence>
<evidence type="ECO:0000256" key="4">
    <source>
        <dbReference type="ARBA" id="ARBA00022692"/>
    </source>
</evidence>
<feature type="transmembrane region" description="Helical" evidence="11">
    <location>
        <begin position="153"/>
        <end position="172"/>
    </location>
</feature>
<feature type="transmembrane region" description="Helical" evidence="11">
    <location>
        <begin position="256"/>
        <end position="280"/>
    </location>
</feature>